<dbReference type="SMART" id="SM00184">
    <property type="entry name" value="RING"/>
    <property type="match status" value="1"/>
</dbReference>
<keyword evidence="5" id="KW-1185">Reference proteome</keyword>
<evidence type="ECO:0000313" key="4">
    <source>
        <dbReference type="EMBL" id="GAO47348.1"/>
    </source>
</evidence>
<dbReference type="PANTHER" id="PTHR45676:SF61">
    <property type="entry name" value="RING-TYPE DOMAIN-CONTAINING PROTEIN"/>
    <property type="match status" value="1"/>
</dbReference>
<dbReference type="Pfam" id="PF13639">
    <property type="entry name" value="zf-RING_2"/>
    <property type="match status" value="1"/>
</dbReference>
<dbReference type="CDD" id="cd16461">
    <property type="entry name" value="RING-H2_EL5-like"/>
    <property type="match status" value="1"/>
</dbReference>
<dbReference type="OMA" id="FNNANNA"/>
<feature type="compositionally biased region" description="Low complexity" evidence="2">
    <location>
        <begin position="37"/>
        <end position="50"/>
    </location>
</feature>
<feature type="compositionally biased region" description="Polar residues" evidence="2">
    <location>
        <begin position="163"/>
        <end position="176"/>
    </location>
</feature>
<feature type="compositionally biased region" description="Polar residues" evidence="2">
    <location>
        <begin position="196"/>
        <end position="213"/>
    </location>
</feature>
<reference evidence="4 5" key="1">
    <citation type="journal article" date="2011" name="J. Gen. Appl. Microbiol.">
        <title>Draft genome sequencing of the enigmatic yeast Saitoella complicata.</title>
        <authorList>
            <person name="Nishida H."/>
            <person name="Hamamoto M."/>
            <person name="Sugiyama J."/>
        </authorList>
    </citation>
    <scope>NUCLEOTIDE SEQUENCE [LARGE SCALE GENOMIC DNA]</scope>
    <source>
        <strain evidence="4 5">NRRL Y-17804</strain>
    </source>
</reference>
<keyword evidence="1" id="KW-0863">Zinc-finger</keyword>
<feature type="region of interest" description="Disordered" evidence="2">
    <location>
        <begin position="576"/>
        <end position="644"/>
    </location>
</feature>
<feature type="compositionally biased region" description="Low complexity" evidence="2">
    <location>
        <begin position="110"/>
        <end position="138"/>
    </location>
</feature>
<dbReference type="STRING" id="698492.A0A0E9NC01"/>
<gene>
    <name evidence="4" type="ORF">G7K_1556-t1</name>
</gene>
<dbReference type="AlphaFoldDB" id="A0A0E9NC01"/>
<feature type="compositionally biased region" description="Low complexity" evidence="2">
    <location>
        <begin position="148"/>
        <end position="162"/>
    </location>
</feature>
<feature type="region of interest" description="Disordered" evidence="2">
    <location>
        <begin position="799"/>
        <end position="825"/>
    </location>
</feature>
<feature type="region of interest" description="Disordered" evidence="2">
    <location>
        <begin position="93"/>
        <end position="296"/>
    </location>
</feature>
<accession>A0A0E9NC01</accession>
<keyword evidence="1" id="KW-0479">Metal-binding</keyword>
<dbReference type="PANTHER" id="PTHR45676">
    <property type="entry name" value="RING-H2 FINGER PROTEIN ATL51-RELATED"/>
    <property type="match status" value="1"/>
</dbReference>
<evidence type="ECO:0000313" key="5">
    <source>
        <dbReference type="Proteomes" id="UP000033140"/>
    </source>
</evidence>
<dbReference type="SUPFAM" id="SSF57850">
    <property type="entry name" value="RING/U-box"/>
    <property type="match status" value="1"/>
</dbReference>
<dbReference type="Gene3D" id="3.30.40.10">
    <property type="entry name" value="Zinc/RING finger domain, C3HC4 (zinc finger)"/>
    <property type="match status" value="1"/>
</dbReference>
<dbReference type="Proteomes" id="UP000033140">
    <property type="component" value="Unassembled WGS sequence"/>
</dbReference>
<feature type="compositionally biased region" description="Polar residues" evidence="2">
    <location>
        <begin position="19"/>
        <end position="30"/>
    </location>
</feature>
<feature type="domain" description="RING-type" evidence="3">
    <location>
        <begin position="749"/>
        <end position="792"/>
    </location>
</feature>
<proteinExistence type="predicted"/>
<feature type="compositionally biased region" description="Polar residues" evidence="2">
    <location>
        <begin position="239"/>
        <end position="252"/>
    </location>
</feature>
<protein>
    <recommendedName>
        <fullName evidence="3">RING-type domain-containing protein</fullName>
    </recommendedName>
</protein>
<dbReference type="GO" id="GO:0016567">
    <property type="term" value="P:protein ubiquitination"/>
    <property type="evidence" value="ECO:0007669"/>
    <property type="project" value="TreeGrafter"/>
</dbReference>
<dbReference type="GO" id="GO:0008270">
    <property type="term" value="F:zinc ion binding"/>
    <property type="evidence" value="ECO:0007669"/>
    <property type="project" value="UniProtKB-KW"/>
</dbReference>
<organism evidence="4 5">
    <name type="scientific">Saitoella complicata (strain BCRC 22490 / CBS 7301 / JCM 7358 / NBRC 10748 / NRRL Y-17804)</name>
    <dbReference type="NCBI Taxonomy" id="698492"/>
    <lineage>
        <taxon>Eukaryota</taxon>
        <taxon>Fungi</taxon>
        <taxon>Dikarya</taxon>
        <taxon>Ascomycota</taxon>
        <taxon>Taphrinomycotina</taxon>
        <taxon>Taphrinomycotina incertae sedis</taxon>
        <taxon>Saitoella</taxon>
    </lineage>
</organism>
<keyword evidence="1" id="KW-0862">Zinc</keyword>
<dbReference type="InterPro" id="IPR001841">
    <property type="entry name" value="Znf_RING"/>
</dbReference>
<feature type="region of interest" description="Disordered" evidence="2">
    <location>
        <begin position="319"/>
        <end position="365"/>
    </location>
</feature>
<feature type="region of interest" description="Disordered" evidence="2">
    <location>
        <begin position="435"/>
        <end position="465"/>
    </location>
</feature>
<name>A0A0E9NC01_SAICN</name>
<comment type="caution">
    <text evidence="4">The sequence shown here is derived from an EMBL/GenBank/DDBJ whole genome shotgun (WGS) entry which is preliminary data.</text>
</comment>
<feature type="compositionally biased region" description="Low complexity" evidence="2">
    <location>
        <begin position="277"/>
        <end position="287"/>
    </location>
</feature>
<reference evidence="4 5" key="3">
    <citation type="journal article" date="2015" name="Genome Announc.">
        <title>Draft Genome Sequence of the Archiascomycetous Yeast Saitoella complicata.</title>
        <authorList>
            <person name="Yamauchi K."/>
            <person name="Kondo S."/>
            <person name="Hamamoto M."/>
            <person name="Takahashi Y."/>
            <person name="Ogura Y."/>
            <person name="Hayashi T."/>
            <person name="Nishida H."/>
        </authorList>
    </citation>
    <scope>NUCLEOTIDE SEQUENCE [LARGE SCALE GENOMIC DNA]</scope>
    <source>
        <strain evidence="4 5">NRRL Y-17804</strain>
    </source>
</reference>
<feature type="compositionally biased region" description="Polar residues" evidence="2">
    <location>
        <begin position="1"/>
        <end position="12"/>
    </location>
</feature>
<sequence>MGQASSSQNAQRSGRDAASRQQQDTNTTGGASDMTPRNSLRRSNSGSLSSEQTPRQRRRLDEVADALMREVGAEASAELNAAHAQRRRSLRSSLINLSPFRRNSGSPNASRGPSRTSSSSSLSLSGSGNGGSSLRTSLPQNQRRPRPRSMFSLSRRSSMSPSVTLDSFSDRSTISSDPEALESSYFGSMADEGSPLVQTPLSESGPSAASSTHDLGLRPPRSLMRHSMSSGNILPMISEGNSGQGTTTQSRPATGDRSTPPTPTTPSRRLSRFMPRSISLGSLGGSSNANSEAVAPEAVQTAEDVAQRLSRTTRNALALFRRSESSNSLSRPGTGDSQDTVNGNPNAVPSLADLERNFTGPRPGEDQAAMLSRLLSVAAAATAASLVGNNDQAWAGGHDVAGNNSTAEDGSFQGFLQALRGGRLAAALRNGGSELGSTPSAGAEAAGNAGGEDAQAGAGAAAGAAPTANGDLPPLNFFRMFRFNNANNAERAPDQPRTVPVIIVGIRSVPPRDANGNIQEQGQQVPMPFFDALANLAPTHQHHPHLHPTAQQPQGPVPFDPANADSAETASLMEPTPINPAEQTLPQPAAPEGMETTAPLHPGRRPLPQEPLPGGIEPTAPLSPRRRMSAPQLGAGVAPPIMRPLDPGALRGTRDGDRNAHVPPVDGAAPPNATRSWIIYVLGGAYPDNHPILTTPSLFTENPTYEDMMLLSSMIGPAKPPTATTEDIADAGGICVIGDDAIVADGDRCLVCLSDFAPNEVCRKLTKCGHLFHKECIDQWLTTGRNSCPLCREQGVKEKHAEAPAPAPEAGAAEAPSVPDAVAQE</sequence>
<dbReference type="PROSITE" id="PS50089">
    <property type="entry name" value="ZF_RING_2"/>
    <property type="match status" value="1"/>
</dbReference>
<evidence type="ECO:0000259" key="3">
    <source>
        <dbReference type="PROSITE" id="PS50089"/>
    </source>
</evidence>
<evidence type="ECO:0000256" key="1">
    <source>
        <dbReference type="PROSITE-ProRule" id="PRU00175"/>
    </source>
</evidence>
<evidence type="ECO:0000256" key="2">
    <source>
        <dbReference type="SAM" id="MobiDB-lite"/>
    </source>
</evidence>
<feature type="compositionally biased region" description="Low complexity" evidence="2">
    <location>
        <begin position="441"/>
        <end position="465"/>
    </location>
</feature>
<reference evidence="4 5" key="2">
    <citation type="journal article" date="2014" name="J. Gen. Appl. Microbiol.">
        <title>The early diverging ascomycetous budding yeast Saitoella complicata has three histone deacetylases belonging to the Clr6, Hos2, and Rpd3 lineages.</title>
        <authorList>
            <person name="Nishida H."/>
            <person name="Matsumoto T."/>
            <person name="Kondo S."/>
            <person name="Hamamoto M."/>
            <person name="Yoshikawa H."/>
        </authorList>
    </citation>
    <scope>NUCLEOTIDE SEQUENCE [LARGE SCALE GENOMIC DNA]</scope>
    <source>
        <strain evidence="4 5">NRRL Y-17804</strain>
    </source>
</reference>
<dbReference type="InterPro" id="IPR013083">
    <property type="entry name" value="Znf_RING/FYVE/PHD"/>
</dbReference>
<dbReference type="EMBL" id="BACD03000008">
    <property type="protein sequence ID" value="GAO47348.1"/>
    <property type="molecule type" value="Genomic_DNA"/>
</dbReference>
<feature type="region of interest" description="Disordered" evidence="2">
    <location>
        <begin position="540"/>
        <end position="564"/>
    </location>
</feature>
<feature type="compositionally biased region" description="Polar residues" evidence="2">
    <location>
        <begin position="325"/>
        <end position="347"/>
    </location>
</feature>
<feature type="region of interest" description="Disordered" evidence="2">
    <location>
        <begin position="1"/>
        <end position="58"/>
    </location>
</feature>